<dbReference type="Gene3D" id="4.10.91.10">
    <property type="entry name" value="Cytochrome c oxidase, subunit VIIa"/>
    <property type="match status" value="1"/>
</dbReference>
<evidence type="ECO:0000256" key="6">
    <source>
        <dbReference type="ARBA" id="ARBA00023136"/>
    </source>
</evidence>
<proteinExistence type="inferred from homology"/>
<accession>A0AAV1KL35</accession>
<dbReference type="InterPro" id="IPR003177">
    <property type="entry name" value="Cytc_oxidase_su7a_met"/>
</dbReference>
<dbReference type="PANTHER" id="PTHR10510">
    <property type="entry name" value="CYTOCHROME C OXIDASE POLYPEPTIDE 7A"/>
    <property type="match status" value="1"/>
</dbReference>
<keyword evidence="6 7" id="KW-0472">Membrane</keyword>
<dbReference type="GO" id="GO:0006123">
    <property type="term" value="P:mitochondrial electron transport, cytochrome c to oxygen"/>
    <property type="evidence" value="ECO:0007669"/>
    <property type="project" value="InterPro"/>
</dbReference>
<dbReference type="FunFam" id="4.10.91.10:FF:000001">
    <property type="entry name" value="Cytochrome c oxidase subunit 7A1, mitochondrial"/>
    <property type="match status" value="1"/>
</dbReference>
<keyword evidence="4" id="KW-0809">Transit peptide</keyword>
<protein>
    <submittedName>
        <fullName evidence="8">Uncharacterized protein</fullName>
    </submittedName>
</protein>
<dbReference type="Pfam" id="PF02238">
    <property type="entry name" value="COX7a"/>
    <property type="match status" value="1"/>
</dbReference>
<dbReference type="GO" id="GO:0045277">
    <property type="term" value="C:respiratory chain complex IV"/>
    <property type="evidence" value="ECO:0007669"/>
    <property type="project" value="InterPro"/>
</dbReference>
<sequence length="90" mass="10254">MVIPVLQSFFHSTTRRISTSTVNMSQSLVKLKRLQSNFQREDGKPVWLKRGLSDRVLYSTTIVLCFVGVGMTLAFIYDQAKPPSWKNSIC</sequence>
<evidence type="ECO:0000256" key="5">
    <source>
        <dbReference type="ARBA" id="ARBA00023128"/>
    </source>
</evidence>
<gene>
    <name evidence="8" type="ORF">PARMNEM_LOCUS4891</name>
</gene>
<evidence type="ECO:0000256" key="1">
    <source>
        <dbReference type="ARBA" id="ARBA00004273"/>
    </source>
</evidence>
<evidence type="ECO:0000256" key="3">
    <source>
        <dbReference type="ARBA" id="ARBA00022792"/>
    </source>
</evidence>
<dbReference type="GO" id="GO:0002082">
    <property type="term" value="P:regulation of oxidative phosphorylation"/>
    <property type="evidence" value="ECO:0007669"/>
    <property type="project" value="TreeGrafter"/>
</dbReference>
<keyword evidence="5" id="KW-0496">Mitochondrion</keyword>
<dbReference type="InterPro" id="IPR036539">
    <property type="entry name" value="Cyt_c_oxidase_su7a_sf"/>
</dbReference>
<organism evidence="8 9">
    <name type="scientific">Parnassius mnemosyne</name>
    <name type="common">clouded apollo</name>
    <dbReference type="NCBI Taxonomy" id="213953"/>
    <lineage>
        <taxon>Eukaryota</taxon>
        <taxon>Metazoa</taxon>
        <taxon>Ecdysozoa</taxon>
        <taxon>Arthropoda</taxon>
        <taxon>Hexapoda</taxon>
        <taxon>Insecta</taxon>
        <taxon>Pterygota</taxon>
        <taxon>Neoptera</taxon>
        <taxon>Endopterygota</taxon>
        <taxon>Lepidoptera</taxon>
        <taxon>Glossata</taxon>
        <taxon>Ditrysia</taxon>
        <taxon>Papilionoidea</taxon>
        <taxon>Papilionidae</taxon>
        <taxon>Parnassiinae</taxon>
        <taxon>Parnassini</taxon>
        <taxon>Parnassius</taxon>
        <taxon>Driopa</taxon>
    </lineage>
</organism>
<keyword evidence="7" id="KW-0812">Transmembrane</keyword>
<dbReference type="AlphaFoldDB" id="A0AAV1KL35"/>
<evidence type="ECO:0000313" key="9">
    <source>
        <dbReference type="Proteomes" id="UP001314205"/>
    </source>
</evidence>
<dbReference type="Proteomes" id="UP001314205">
    <property type="component" value="Unassembled WGS sequence"/>
</dbReference>
<dbReference type="GO" id="GO:0005743">
    <property type="term" value="C:mitochondrial inner membrane"/>
    <property type="evidence" value="ECO:0007669"/>
    <property type="project" value="UniProtKB-SubCell"/>
</dbReference>
<evidence type="ECO:0000256" key="4">
    <source>
        <dbReference type="ARBA" id="ARBA00022946"/>
    </source>
</evidence>
<reference evidence="8 9" key="1">
    <citation type="submission" date="2023-11" db="EMBL/GenBank/DDBJ databases">
        <authorList>
            <person name="Hedman E."/>
            <person name="Englund M."/>
            <person name="Stromberg M."/>
            <person name="Nyberg Akerstrom W."/>
            <person name="Nylinder S."/>
            <person name="Jareborg N."/>
            <person name="Kallberg Y."/>
            <person name="Kronander E."/>
        </authorList>
    </citation>
    <scope>NUCLEOTIDE SEQUENCE [LARGE SCALE GENOMIC DNA]</scope>
</reference>
<keyword evidence="9" id="KW-1185">Reference proteome</keyword>
<name>A0AAV1KL35_9NEOP</name>
<evidence type="ECO:0000256" key="2">
    <source>
        <dbReference type="ARBA" id="ARBA00009331"/>
    </source>
</evidence>
<evidence type="ECO:0000256" key="7">
    <source>
        <dbReference type="SAM" id="Phobius"/>
    </source>
</evidence>
<keyword evidence="3" id="KW-0999">Mitochondrion inner membrane</keyword>
<dbReference type="SUPFAM" id="SSF81419">
    <property type="entry name" value="Mitochondrial cytochrome c oxidase subunit VIIa"/>
    <property type="match status" value="1"/>
</dbReference>
<comment type="subcellular location">
    <subcellularLocation>
        <location evidence="1">Mitochondrion inner membrane</location>
    </subcellularLocation>
</comment>
<dbReference type="PANTHER" id="PTHR10510:SF11">
    <property type="entry name" value="CYTOCHROME C OXIDASE SUBUNIT 7A, MITOCHONDRIAL"/>
    <property type="match status" value="1"/>
</dbReference>
<evidence type="ECO:0000313" key="8">
    <source>
        <dbReference type="EMBL" id="CAK1583500.1"/>
    </source>
</evidence>
<dbReference type="InterPro" id="IPR039297">
    <property type="entry name" value="COX7a"/>
</dbReference>
<dbReference type="GO" id="GO:0097250">
    <property type="term" value="P:mitochondrial respirasome assembly"/>
    <property type="evidence" value="ECO:0007669"/>
    <property type="project" value="TreeGrafter"/>
</dbReference>
<dbReference type="EMBL" id="CAVLGL010000057">
    <property type="protein sequence ID" value="CAK1583500.1"/>
    <property type="molecule type" value="Genomic_DNA"/>
</dbReference>
<comment type="caution">
    <text evidence="8">The sequence shown here is derived from an EMBL/GenBank/DDBJ whole genome shotgun (WGS) entry which is preliminary data.</text>
</comment>
<comment type="similarity">
    <text evidence="2">Belongs to the cytochrome c oxidase VIIa family.</text>
</comment>
<feature type="transmembrane region" description="Helical" evidence="7">
    <location>
        <begin position="56"/>
        <end position="77"/>
    </location>
</feature>
<keyword evidence="7" id="KW-1133">Transmembrane helix</keyword>